<dbReference type="InterPro" id="IPR036397">
    <property type="entry name" value="RNaseH_sf"/>
</dbReference>
<keyword evidence="2" id="KW-1188">Viral release from host cell</keyword>
<feature type="non-terminal residue" evidence="17">
    <location>
        <position position="370"/>
    </location>
</feature>
<keyword evidence="11" id="KW-0229">DNA integration</keyword>
<evidence type="ECO:0000256" key="13">
    <source>
        <dbReference type="ARBA" id="ARBA00022932"/>
    </source>
</evidence>
<evidence type="ECO:0000256" key="7">
    <source>
        <dbReference type="ARBA" id="ARBA00022759"/>
    </source>
</evidence>
<keyword evidence="4" id="KW-0540">Nuclease</keyword>
<evidence type="ECO:0000256" key="4">
    <source>
        <dbReference type="ARBA" id="ARBA00022722"/>
    </source>
</evidence>
<dbReference type="GO" id="GO:0003676">
    <property type="term" value="F:nucleic acid binding"/>
    <property type="evidence" value="ECO:0007669"/>
    <property type="project" value="InterPro"/>
</dbReference>
<dbReference type="AlphaFoldDB" id="A0A0A9Y7S5"/>
<keyword evidence="7" id="KW-0255">Endonuclease</keyword>
<evidence type="ECO:0000256" key="15">
    <source>
        <dbReference type="ARBA" id="ARBA00023172"/>
    </source>
</evidence>
<dbReference type="EMBL" id="GBHO01016466">
    <property type="protein sequence ID" value="JAG27138.1"/>
    <property type="molecule type" value="Transcribed_RNA"/>
</dbReference>
<keyword evidence="12" id="KW-0695">RNA-directed DNA polymerase</keyword>
<keyword evidence="13" id="KW-0239">DNA-directed DNA polymerase</keyword>
<feature type="non-terminal residue" evidence="17">
    <location>
        <position position="1"/>
    </location>
</feature>
<keyword evidence="8" id="KW-0378">Hydrolase</keyword>
<evidence type="ECO:0000256" key="12">
    <source>
        <dbReference type="ARBA" id="ARBA00022918"/>
    </source>
</evidence>
<keyword evidence="5" id="KW-0479">Metal-binding</keyword>
<keyword evidence="6" id="KW-0547">Nucleotide-binding</keyword>
<dbReference type="GO" id="GO:0015074">
    <property type="term" value="P:DNA integration"/>
    <property type="evidence" value="ECO:0007669"/>
    <property type="project" value="UniProtKB-KW"/>
</dbReference>
<gene>
    <name evidence="17" type="primary">GIP_60</name>
    <name evidence="17" type="ORF">CM83_16349</name>
</gene>
<accession>A0A0A9Y7S5</accession>
<protein>
    <submittedName>
        <fullName evidence="17">Copia protein</fullName>
    </submittedName>
</protein>
<keyword evidence="9" id="KW-0067">ATP-binding</keyword>
<dbReference type="Pfam" id="PF22936">
    <property type="entry name" value="Pol_BBD"/>
    <property type="match status" value="1"/>
</dbReference>
<dbReference type="GO" id="GO:0003887">
    <property type="term" value="F:DNA-directed DNA polymerase activity"/>
    <property type="evidence" value="ECO:0007669"/>
    <property type="project" value="UniProtKB-KW"/>
</dbReference>
<reference evidence="17" key="1">
    <citation type="journal article" date="2014" name="PLoS ONE">
        <title>Transcriptome-Based Identification of ABC Transporters in the Western Tarnished Plant Bug Lygus hesperus.</title>
        <authorList>
            <person name="Hull J.J."/>
            <person name="Chaney K."/>
            <person name="Geib S.M."/>
            <person name="Fabrick J.A."/>
            <person name="Brent C.S."/>
            <person name="Walsh D."/>
            <person name="Lavine L.C."/>
        </authorList>
    </citation>
    <scope>NUCLEOTIDE SEQUENCE</scope>
</reference>
<keyword evidence="14" id="KW-0917">Virion maturation</keyword>
<evidence type="ECO:0000256" key="8">
    <source>
        <dbReference type="ARBA" id="ARBA00022801"/>
    </source>
</evidence>
<dbReference type="PANTHER" id="PTHR42648">
    <property type="entry name" value="TRANSPOSASE, PUTATIVE-RELATED"/>
    <property type="match status" value="1"/>
</dbReference>
<dbReference type="SUPFAM" id="SSF53098">
    <property type="entry name" value="Ribonuclease H-like"/>
    <property type="match status" value="1"/>
</dbReference>
<dbReference type="InterPro" id="IPR054722">
    <property type="entry name" value="PolX-like_BBD"/>
</dbReference>
<keyword evidence="13" id="KW-0808">Transferase</keyword>
<reference evidence="17" key="2">
    <citation type="submission" date="2014-07" db="EMBL/GenBank/DDBJ databases">
        <authorList>
            <person name="Hull J."/>
        </authorList>
    </citation>
    <scope>NUCLEOTIDE SEQUENCE</scope>
</reference>
<organism evidence="17">
    <name type="scientific">Lygus hesperus</name>
    <name type="common">Western plant bug</name>
    <dbReference type="NCBI Taxonomy" id="30085"/>
    <lineage>
        <taxon>Eukaryota</taxon>
        <taxon>Metazoa</taxon>
        <taxon>Ecdysozoa</taxon>
        <taxon>Arthropoda</taxon>
        <taxon>Hexapoda</taxon>
        <taxon>Insecta</taxon>
        <taxon>Pterygota</taxon>
        <taxon>Neoptera</taxon>
        <taxon>Paraneoptera</taxon>
        <taxon>Hemiptera</taxon>
        <taxon>Heteroptera</taxon>
        <taxon>Panheteroptera</taxon>
        <taxon>Cimicomorpha</taxon>
        <taxon>Miridae</taxon>
        <taxon>Mirini</taxon>
        <taxon>Lygus</taxon>
    </lineage>
</organism>
<dbReference type="Gene3D" id="3.30.420.10">
    <property type="entry name" value="Ribonuclease H-like superfamily/Ribonuclease H"/>
    <property type="match status" value="1"/>
</dbReference>
<dbReference type="GO" id="GO:0008233">
    <property type="term" value="F:peptidase activity"/>
    <property type="evidence" value="ECO:0007669"/>
    <property type="project" value="UniProtKB-KW"/>
</dbReference>
<feature type="domain" description="Integrase catalytic" evidence="16">
    <location>
        <begin position="169"/>
        <end position="339"/>
    </location>
</feature>
<evidence type="ECO:0000256" key="2">
    <source>
        <dbReference type="ARBA" id="ARBA00022612"/>
    </source>
</evidence>
<evidence type="ECO:0000256" key="5">
    <source>
        <dbReference type="ARBA" id="ARBA00022723"/>
    </source>
</evidence>
<dbReference type="GO" id="GO:0005524">
    <property type="term" value="F:ATP binding"/>
    <property type="evidence" value="ECO:0007669"/>
    <property type="project" value="UniProtKB-KW"/>
</dbReference>
<keyword evidence="3" id="KW-0645">Protease</keyword>
<comment type="function">
    <text evidence="1">The aspartyl protease (PR) mediates the proteolytic cleavages of the Gag and Gag-Pol polyproteins after assembly of the VLP.</text>
</comment>
<evidence type="ECO:0000256" key="14">
    <source>
        <dbReference type="ARBA" id="ARBA00023113"/>
    </source>
</evidence>
<evidence type="ECO:0000256" key="11">
    <source>
        <dbReference type="ARBA" id="ARBA00022908"/>
    </source>
</evidence>
<keyword evidence="10" id="KW-0460">Magnesium</keyword>
<dbReference type="InterPro" id="IPR039537">
    <property type="entry name" value="Retrotran_Ty1/copia-like"/>
</dbReference>
<dbReference type="GO" id="GO:0003964">
    <property type="term" value="F:RNA-directed DNA polymerase activity"/>
    <property type="evidence" value="ECO:0007669"/>
    <property type="project" value="UniProtKB-KW"/>
</dbReference>
<sequence>SDKVMFYADSGCSSHLCTESIGRYLFNIEPVNVQISVAKQGEKLHATKRGSLRVKWNGKPMVLLNVLLCKELPYNLLSVSKMERAGLKIVFEKEKVEVLSSNGLVLRGDLQGNMYTVLLDVVEQHTAAAVSEPDMHRRMGHSSVHPTKELCDVCMKGKQTRTPYVDLPESKKPKRILEVVSSDLKGPLTPATFDSFRYYVTFTCHFSNFTHIYLLRSKDEAFEKFVEYEATVTSRFLTRISRLRVDNGGEYRSEQFQRFCREKGIEMEFNISRNPSQNGKSERLNRTIMSMARCLVMDSPLGKEFWGEAVRTAVYLINRLPTKALPDGKTPAEVWYGRPVDLSNIRVFGCRAYAHVSKEDRKGSLDPVSR</sequence>
<name>A0A0A9Y7S5_LYGHE</name>
<dbReference type="GO" id="GO:0006508">
    <property type="term" value="P:proteolysis"/>
    <property type="evidence" value="ECO:0007669"/>
    <property type="project" value="UniProtKB-KW"/>
</dbReference>
<evidence type="ECO:0000259" key="16">
    <source>
        <dbReference type="PROSITE" id="PS50994"/>
    </source>
</evidence>
<dbReference type="PANTHER" id="PTHR42648:SF11">
    <property type="entry name" value="TRANSPOSON TY4-P GAG-POL POLYPROTEIN"/>
    <property type="match status" value="1"/>
</dbReference>
<keyword evidence="15" id="KW-0233">DNA recombination</keyword>
<keyword evidence="13" id="KW-0548">Nucleotidyltransferase</keyword>
<evidence type="ECO:0000256" key="1">
    <source>
        <dbReference type="ARBA" id="ARBA00002180"/>
    </source>
</evidence>
<dbReference type="GO" id="GO:0004519">
    <property type="term" value="F:endonuclease activity"/>
    <property type="evidence" value="ECO:0007669"/>
    <property type="project" value="UniProtKB-KW"/>
</dbReference>
<proteinExistence type="predicted"/>
<dbReference type="InterPro" id="IPR001584">
    <property type="entry name" value="Integrase_cat-core"/>
</dbReference>
<evidence type="ECO:0000256" key="6">
    <source>
        <dbReference type="ARBA" id="ARBA00022741"/>
    </source>
</evidence>
<evidence type="ECO:0000256" key="10">
    <source>
        <dbReference type="ARBA" id="ARBA00022842"/>
    </source>
</evidence>
<evidence type="ECO:0000313" key="17">
    <source>
        <dbReference type="EMBL" id="JAG27138.1"/>
    </source>
</evidence>
<evidence type="ECO:0000256" key="3">
    <source>
        <dbReference type="ARBA" id="ARBA00022670"/>
    </source>
</evidence>
<dbReference type="PROSITE" id="PS50994">
    <property type="entry name" value="INTEGRASE"/>
    <property type="match status" value="1"/>
</dbReference>
<dbReference type="GO" id="GO:0046872">
    <property type="term" value="F:metal ion binding"/>
    <property type="evidence" value="ECO:0007669"/>
    <property type="project" value="UniProtKB-KW"/>
</dbReference>
<dbReference type="GO" id="GO:0006310">
    <property type="term" value="P:DNA recombination"/>
    <property type="evidence" value="ECO:0007669"/>
    <property type="project" value="UniProtKB-KW"/>
</dbReference>
<dbReference type="InterPro" id="IPR012337">
    <property type="entry name" value="RNaseH-like_sf"/>
</dbReference>
<evidence type="ECO:0000256" key="9">
    <source>
        <dbReference type="ARBA" id="ARBA00022840"/>
    </source>
</evidence>